<accession>A0A815WQU7</accession>
<reference evidence="1" key="1">
    <citation type="submission" date="2021-02" db="EMBL/GenBank/DDBJ databases">
        <authorList>
            <person name="Nowell W R."/>
        </authorList>
    </citation>
    <scope>NUCLEOTIDE SEQUENCE</scope>
</reference>
<gene>
    <name evidence="1" type="ORF">ZHD862_LOCUS39264</name>
</gene>
<evidence type="ECO:0000313" key="2">
    <source>
        <dbReference type="Proteomes" id="UP000663864"/>
    </source>
</evidence>
<dbReference type="AlphaFoldDB" id="A0A815WQU7"/>
<sequence length="57" mass="5970">MVYSAADDTGRITSCTYFCANGAGTGSSTHYDGIVGTNPEDCISTRDCISLPYTCCC</sequence>
<feature type="non-terminal residue" evidence="1">
    <location>
        <position position="57"/>
    </location>
</feature>
<name>A0A815WQU7_9BILA</name>
<proteinExistence type="predicted"/>
<dbReference type="Proteomes" id="UP000663864">
    <property type="component" value="Unassembled WGS sequence"/>
</dbReference>
<organism evidence="1 2">
    <name type="scientific">Rotaria sordida</name>
    <dbReference type="NCBI Taxonomy" id="392033"/>
    <lineage>
        <taxon>Eukaryota</taxon>
        <taxon>Metazoa</taxon>
        <taxon>Spiralia</taxon>
        <taxon>Gnathifera</taxon>
        <taxon>Rotifera</taxon>
        <taxon>Eurotatoria</taxon>
        <taxon>Bdelloidea</taxon>
        <taxon>Philodinida</taxon>
        <taxon>Philodinidae</taxon>
        <taxon>Rotaria</taxon>
    </lineage>
</organism>
<dbReference type="EMBL" id="CAJNOT010015918">
    <property type="protein sequence ID" value="CAF1547754.1"/>
    <property type="molecule type" value="Genomic_DNA"/>
</dbReference>
<comment type="caution">
    <text evidence="1">The sequence shown here is derived from an EMBL/GenBank/DDBJ whole genome shotgun (WGS) entry which is preliminary data.</text>
</comment>
<protein>
    <submittedName>
        <fullName evidence="1">Uncharacterized protein</fullName>
    </submittedName>
</protein>
<evidence type="ECO:0000313" key="1">
    <source>
        <dbReference type="EMBL" id="CAF1547754.1"/>
    </source>
</evidence>